<reference evidence="9" key="1">
    <citation type="submission" date="2023-03" db="EMBL/GenBank/DDBJ databases">
        <title>Massive genome expansion in bonnet fungi (Mycena s.s.) driven by repeated elements and novel gene families across ecological guilds.</title>
        <authorList>
            <consortium name="Lawrence Berkeley National Laboratory"/>
            <person name="Harder C.B."/>
            <person name="Miyauchi S."/>
            <person name="Viragh M."/>
            <person name="Kuo A."/>
            <person name="Thoen E."/>
            <person name="Andreopoulos B."/>
            <person name="Lu D."/>
            <person name="Skrede I."/>
            <person name="Drula E."/>
            <person name="Henrissat B."/>
            <person name="Morin E."/>
            <person name="Kohler A."/>
            <person name="Barry K."/>
            <person name="LaButti K."/>
            <person name="Morin E."/>
            <person name="Salamov A."/>
            <person name="Lipzen A."/>
            <person name="Mereny Z."/>
            <person name="Hegedus B."/>
            <person name="Baldrian P."/>
            <person name="Stursova M."/>
            <person name="Weitz H."/>
            <person name="Taylor A."/>
            <person name="Grigoriev I.V."/>
            <person name="Nagy L.G."/>
            <person name="Martin F."/>
            <person name="Kauserud H."/>
        </authorList>
    </citation>
    <scope>NUCLEOTIDE SEQUENCE</scope>
    <source>
        <strain evidence="9">CBHHK067</strain>
    </source>
</reference>
<protein>
    <submittedName>
        <fullName evidence="9">Voltage-dependent anion channel</fullName>
    </submittedName>
</protein>
<dbReference type="EMBL" id="JARKIE010000134">
    <property type="protein sequence ID" value="KAJ7678495.1"/>
    <property type="molecule type" value="Genomic_DNA"/>
</dbReference>
<keyword evidence="4" id="KW-1003">Cell membrane</keyword>
<comment type="subcellular location">
    <subcellularLocation>
        <location evidence="1">Cell membrane</location>
        <topology evidence="1">Multi-pass membrane protein</topology>
    </subcellularLocation>
</comment>
<evidence type="ECO:0000256" key="7">
    <source>
        <dbReference type="ARBA" id="ARBA00023136"/>
    </source>
</evidence>
<accession>A0AAD7GCJ8</accession>
<dbReference type="Pfam" id="PF03595">
    <property type="entry name" value="SLAC1"/>
    <property type="match status" value="1"/>
</dbReference>
<dbReference type="PANTHER" id="PTHR31686">
    <property type="match status" value="1"/>
</dbReference>
<sequence>MSNQSDRKSLKNCVRHFTWAWHTIVMGTGAVAALVSRFHFAQDSEATKFITLVLFFLDLCFFVLICGATVARYYMFPELWSAMLRHQTQSLFIGAFPMGAATLINIALVAHQSYSFAGPGFLYFLWALWWLVSAISLLTAVGMIYVMMTKHQHSLSGMSALWILPMVTLIVSSSTGGLLASALTAHPTFVSLTTAISFTLLSMGLSLALMIITVYLMRLAIHGPLDAHLILSSFIILGPLGQGGFSLLVNSQNLAKLHLGASLSAEAIQSVCFCAAWVLWSMGLIWLCIAFCSIYSVLRRQSIPFSVAYWGIVFPNAVFALLTVELGSILDSPVLHYLGAIFSVLVFLLWIFVFLKTIPAIWNTTAFSSPCVLRLDEETLASSHEECA</sequence>
<dbReference type="InterPro" id="IPR051629">
    <property type="entry name" value="Sulfite_efflux_TDT"/>
</dbReference>
<evidence type="ECO:0000256" key="4">
    <source>
        <dbReference type="ARBA" id="ARBA00022475"/>
    </source>
</evidence>
<evidence type="ECO:0000256" key="5">
    <source>
        <dbReference type="ARBA" id="ARBA00022692"/>
    </source>
</evidence>
<evidence type="ECO:0000256" key="2">
    <source>
        <dbReference type="ARBA" id="ARBA00008566"/>
    </source>
</evidence>
<feature type="transmembrane region" description="Helical" evidence="8">
    <location>
        <begin position="20"/>
        <end position="40"/>
    </location>
</feature>
<keyword evidence="5 8" id="KW-0812">Transmembrane</keyword>
<dbReference type="Gene3D" id="1.50.10.150">
    <property type="entry name" value="Voltage-dependent anion channel"/>
    <property type="match status" value="1"/>
</dbReference>
<dbReference type="PANTHER" id="PTHR31686:SF1">
    <property type="entry name" value="SULFITE EFFLUX PUMP SSU1"/>
    <property type="match status" value="1"/>
</dbReference>
<gene>
    <name evidence="9" type="ORF">B0H17DRAFT_1078409</name>
</gene>
<organism evidence="9 10">
    <name type="scientific">Mycena rosella</name>
    <name type="common">Pink bonnet</name>
    <name type="synonym">Agaricus rosellus</name>
    <dbReference type="NCBI Taxonomy" id="1033263"/>
    <lineage>
        <taxon>Eukaryota</taxon>
        <taxon>Fungi</taxon>
        <taxon>Dikarya</taxon>
        <taxon>Basidiomycota</taxon>
        <taxon>Agaricomycotina</taxon>
        <taxon>Agaricomycetes</taxon>
        <taxon>Agaricomycetidae</taxon>
        <taxon>Agaricales</taxon>
        <taxon>Marasmiineae</taxon>
        <taxon>Mycenaceae</taxon>
        <taxon>Mycena</taxon>
    </lineage>
</organism>
<dbReference type="InterPro" id="IPR004695">
    <property type="entry name" value="SLAC1/Mae1/Ssu1/TehA"/>
</dbReference>
<comment type="caution">
    <text evidence="9">The sequence shown here is derived from an EMBL/GenBank/DDBJ whole genome shotgun (WGS) entry which is preliminary data.</text>
</comment>
<feature type="transmembrane region" description="Helical" evidence="8">
    <location>
        <begin position="307"/>
        <end position="329"/>
    </location>
</feature>
<feature type="transmembrane region" description="Helical" evidence="8">
    <location>
        <begin position="46"/>
        <end position="70"/>
    </location>
</feature>
<keyword evidence="3" id="KW-0813">Transport</keyword>
<evidence type="ECO:0000313" key="10">
    <source>
        <dbReference type="Proteomes" id="UP001221757"/>
    </source>
</evidence>
<feature type="transmembrane region" description="Helical" evidence="8">
    <location>
        <begin position="91"/>
        <end position="111"/>
    </location>
</feature>
<feature type="transmembrane region" description="Helical" evidence="8">
    <location>
        <begin position="195"/>
        <end position="217"/>
    </location>
</feature>
<name>A0AAD7GCJ8_MYCRO</name>
<feature type="transmembrane region" description="Helical" evidence="8">
    <location>
        <begin position="123"/>
        <end position="148"/>
    </location>
</feature>
<dbReference type="InterPro" id="IPR038665">
    <property type="entry name" value="Voltage-dep_anion_channel_sf"/>
</dbReference>
<evidence type="ECO:0000313" key="9">
    <source>
        <dbReference type="EMBL" id="KAJ7678495.1"/>
    </source>
</evidence>
<comment type="similarity">
    <text evidence="2">Belongs to the tellurite-resistance/dicarboxylate transporter (TDT) family.</text>
</comment>
<evidence type="ECO:0000256" key="1">
    <source>
        <dbReference type="ARBA" id="ARBA00004651"/>
    </source>
</evidence>
<dbReference type="AlphaFoldDB" id="A0AAD7GCJ8"/>
<keyword evidence="7 8" id="KW-0472">Membrane</keyword>
<evidence type="ECO:0000256" key="6">
    <source>
        <dbReference type="ARBA" id="ARBA00022989"/>
    </source>
</evidence>
<feature type="transmembrane region" description="Helical" evidence="8">
    <location>
        <begin position="268"/>
        <end position="295"/>
    </location>
</feature>
<evidence type="ECO:0000256" key="3">
    <source>
        <dbReference type="ARBA" id="ARBA00022448"/>
    </source>
</evidence>
<dbReference type="GO" id="GO:0005886">
    <property type="term" value="C:plasma membrane"/>
    <property type="evidence" value="ECO:0007669"/>
    <property type="project" value="UniProtKB-SubCell"/>
</dbReference>
<keyword evidence="6 8" id="KW-1133">Transmembrane helix</keyword>
<evidence type="ECO:0000256" key="8">
    <source>
        <dbReference type="SAM" id="Phobius"/>
    </source>
</evidence>
<feature type="transmembrane region" description="Helical" evidence="8">
    <location>
        <begin position="335"/>
        <end position="355"/>
    </location>
</feature>
<feature type="transmembrane region" description="Helical" evidence="8">
    <location>
        <begin position="160"/>
        <end position="183"/>
    </location>
</feature>
<keyword evidence="10" id="KW-1185">Reference proteome</keyword>
<feature type="transmembrane region" description="Helical" evidence="8">
    <location>
        <begin position="229"/>
        <end position="248"/>
    </location>
</feature>
<proteinExistence type="inferred from homology"/>
<dbReference type="Proteomes" id="UP001221757">
    <property type="component" value="Unassembled WGS sequence"/>
</dbReference>
<dbReference type="GO" id="GO:0000319">
    <property type="term" value="F:sulfite transmembrane transporter activity"/>
    <property type="evidence" value="ECO:0007669"/>
    <property type="project" value="TreeGrafter"/>
</dbReference>